<proteinExistence type="predicted"/>
<dbReference type="InterPro" id="IPR019587">
    <property type="entry name" value="Polyketide_cyclase/dehydratase"/>
</dbReference>
<dbReference type="SUPFAM" id="SSF55961">
    <property type="entry name" value="Bet v1-like"/>
    <property type="match status" value="2"/>
</dbReference>
<keyword evidence="2" id="KW-1185">Reference proteome</keyword>
<sequence>MSVQQVHRTSYSVDVDAPAGVVYGLIADTTQWPLYFPSAIHVERLDFDGSRDRFHMWVTANGSVRSWLSRRTLDATRLRIDFRQEVPAAPVVSMGGSWIVEPRGTGRSRLVLLHDFAVAGDRPADVEWTKEATDTNSRAQLATLKEAAENWTRLDGLLLSFEDSVRITGPADLAYQFLYEAADWPDRVPHVSRVAVTEEAPGVQLLSMDTVTADGSAHTTESVRVCFPAAGRIVYKQTETPALMAAHTGEWSLIPDESGVTAVSQHSVLLREEAIERVLGPGAGLAEARTYVREALGLSSAATLALAKRHAETAIRTL</sequence>
<dbReference type="Pfam" id="PF10604">
    <property type="entry name" value="Polyketide_cyc2"/>
    <property type="match status" value="1"/>
</dbReference>
<protein>
    <submittedName>
        <fullName evidence="1">Cyclase</fullName>
    </submittedName>
</protein>
<dbReference type="OrthoDB" id="3419705at2"/>
<comment type="caution">
    <text evidence="1">The sequence shown here is derived from an EMBL/GenBank/DDBJ whole genome shotgun (WGS) entry which is preliminary data.</text>
</comment>
<dbReference type="InterPro" id="IPR023393">
    <property type="entry name" value="START-like_dom_sf"/>
</dbReference>
<evidence type="ECO:0000313" key="1">
    <source>
        <dbReference type="EMBL" id="KMO94116.1"/>
    </source>
</evidence>
<dbReference type="AlphaFoldDB" id="A0A0J7A9Z6"/>
<dbReference type="STRING" id="66430.ACS04_30665"/>
<dbReference type="PATRIC" id="fig|66430.4.peg.2456"/>
<evidence type="ECO:0000313" key="2">
    <source>
        <dbReference type="Proteomes" id="UP000035932"/>
    </source>
</evidence>
<dbReference type="RefSeq" id="WP_048480091.1">
    <property type="nucleotide sequence ID" value="NZ_JBIRUD010000025.1"/>
</dbReference>
<gene>
    <name evidence="1" type="ORF">ACS04_30665</name>
</gene>
<dbReference type="EMBL" id="LFML01000149">
    <property type="protein sequence ID" value="KMO94116.1"/>
    <property type="molecule type" value="Genomic_DNA"/>
</dbReference>
<dbReference type="Proteomes" id="UP000035932">
    <property type="component" value="Unassembled WGS sequence"/>
</dbReference>
<accession>A0A0J7A9Z6</accession>
<dbReference type="Gene3D" id="3.30.530.20">
    <property type="match status" value="2"/>
</dbReference>
<organism evidence="1 2">
    <name type="scientific">Streptomyces roseus</name>
    <dbReference type="NCBI Taxonomy" id="66430"/>
    <lineage>
        <taxon>Bacteria</taxon>
        <taxon>Bacillati</taxon>
        <taxon>Actinomycetota</taxon>
        <taxon>Actinomycetes</taxon>
        <taxon>Kitasatosporales</taxon>
        <taxon>Streptomycetaceae</taxon>
        <taxon>Streptomyces</taxon>
    </lineage>
</organism>
<reference evidence="1 2" key="1">
    <citation type="submission" date="2015-06" db="EMBL/GenBank/DDBJ databases">
        <title>Recapitulation of the evolution of biosynthetic gene clusters reveals hidden chemical diversity on bacterial genomes.</title>
        <authorList>
            <person name="Cruz-Morales P."/>
            <person name="Martinez-Guerrero C."/>
            <person name="Morales-Escalante M.A."/>
            <person name="Yanez-Guerra L.A."/>
            <person name="Kopp J.F."/>
            <person name="Feldmann J."/>
            <person name="Ramos-Aboites H.E."/>
            <person name="Barona-Gomez F."/>
        </authorList>
    </citation>
    <scope>NUCLEOTIDE SEQUENCE [LARGE SCALE GENOMIC DNA]</scope>
    <source>
        <strain evidence="1 2">ATCC 31245</strain>
    </source>
</reference>
<name>A0A0J7A9Z6_9ACTN</name>
<dbReference type="CDD" id="cd08861">
    <property type="entry name" value="OtcD1_ARO-CYC_like"/>
    <property type="match status" value="2"/>
</dbReference>